<evidence type="ECO:0000256" key="5">
    <source>
        <dbReference type="ARBA" id="ARBA00022801"/>
    </source>
</evidence>
<evidence type="ECO:0000313" key="10">
    <source>
        <dbReference type="EMBL" id="KXA11923.1"/>
    </source>
</evidence>
<evidence type="ECO:0000256" key="2">
    <source>
        <dbReference type="ARBA" id="ARBA00007039"/>
    </source>
</evidence>
<evidence type="ECO:0000259" key="9">
    <source>
        <dbReference type="Pfam" id="PF05065"/>
    </source>
</evidence>
<organism evidence="10 11">
    <name type="scientific">Clostridium perfringens</name>
    <dbReference type="NCBI Taxonomy" id="1502"/>
    <lineage>
        <taxon>Bacteria</taxon>
        <taxon>Bacillati</taxon>
        <taxon>Bacillota</taxon>
        <taxon>Clostridia</taxon>
        <taxon>Eubacteriales</taxon>
        <taxon>Clostridiaceae</taxon>
        <taxon>Clostridium</taxon>
    </lineage>
</organism>
<dbReference type="PANTHER" id="PTHR10381">
    <property type="entry name" value="ATP-DEPENDENT CLP PROTEASE PROTEOLYTIC SUBUNIT"/>
    <property type="match status" value="1"/>
</dbReference>
<dbReference type="PATRIC" id="fig|1502.174.peg.1584"/>
<dbReference type="GO" id="GO:0004252">
    <property type="term" value="F:serine-type endopeptidase activity"/>
    <property type="evidence" value="ECO:0007669"/>
    <property type="project" value="InterPro"/>
</dbReference>
<accession>A0A133N6U4</accession>
<protein>
    <recommendedName>
        <fullName evidence="7">ATP-dependent Clp protease proteolytic subunit</fullName>
    </recommendedName>
</protein>
<feature type="region of interest" description="Disordered" evidence="8">
    <location>
        <begin position="214"/>
        <end position="241"/>
    </location>
</feature>
<dbReference type="GO" id="GO:0004176">
    <property type="term" value="F:ATP-dependent peptidase activity"/>
    <property type="evidence" value="ECO:0007669"/>
    <property type="project" value="InterPro"/>
</dbReference>
<feature type="domain" description="Phage capsid-like C-terminal" evidence="9">
    <location>
        <begin position="394"/>
        <end position="669"/>
    </location>
</feature>
<dbReference type="Proteomes" id="UP000070646">
    <property type="component" value="Unassembled WGS sequence"/>
</dbReference>
<dbReference type="Pfam" id="PF05065">
    <property type="entry name" value="Phage_capsid"/>
    <property type="match status" value="1"/>
</dbReference>
<comment type="subcellular location">
    <subcellularLocation>
        <location evidence="1">Virion</location>
    </subcellularLocation>
</comment>
<comment type="similarity">
    <text evidence="2 7">Belongs to the peptidase S14 family.</text>
</comment>
<evidence type="ECO:0000256" key="7">
    <source>
        <dbReference type="RuleBase" id="RU003567"/>
    </source>
</evidence>
<evidence type="ECO:0000256" key="1">
    <source>
        <dbReference type="ARBA" id="ARBA00004328"/>
    </source>
</evidence>
<dbReference type="InterPro" id="IPR023562">
    <property type="entry name" value="ClpP/TepA"/>
</dbReference>
<dbReference type="SUPFAM" id="SSF56563">
    <property type="entry name" value="Major capsid protein gp5"/>
    <property type="match status" value="1"/>
</dbReference>
<dbReference type="EMBL" id="LRPU01000072">
    <property type="protein sequence ID" value="KXA11923.1"/>
    <property type="molecule type" value="Genomic_DNA"/>
</dbReference>
<keyword evidence="4" id="KW-0645">Protease</keyword>
<dbReference type="GO" id="GO:0009368">
    <property type="term" value="C:endopeptidase Clp complex"/>
    <property type="evidence" value="ECO:0007669"/>
    <property type="project" value="TreeGrafter"/>
</dbReference>
<feature type="compositionally biased region" description="Basic and acidic residues" evidence="8">
    <location>
        <begin position="214"/>
        <end position="225"/>
    </location>
</feature>
<name>A0A133N6U4_CLOPF</name>
<dbReference type="CDD" id="cd07016">
    <property type="entry name" value="S14_ClpP_1"/>
    <property type="match status" value="1"/>
</dbReference>
<evidence type="ECO:0000313" key="11">
    <source>
        <dbReference type="Proteomes" id="UP000070646"/>
    </source>
</evidence>
<dbReference type="RefSeq" id="WP_242862236.1">
    <property type="nucleotide sequence ID" value="NZ_KQ956217.1"/>
</dbReference>
<evidence type="ECO:0000256" key="4">
    <source>
        <dbReference type="ARBA" id="ARBA00022670"/>
    </source>
</evidence>
<keyword evidence="5" id="KW-0378">Hydrolase</keyword>
<dbReference type="InterPro" id="IPR054612">
    <property type="entry name" value="Phage_capsid-like_C"/>
</dbReference>
<dbReference type="NCBIfam" id="TIGR01554">
    <property type="entry name" value="major_cap_HK97"/>
    <property type="match status" value="1"/>
</dbReference>
<evidence type="ECO:0000256" key="6">
    <source>
        <dbReference type="ARBA" id="ARBA00022825"/>
    </source>
</evidence>
<dbReference type="PRINTS" id="PR00127">
    <property type="entry name" value="CLPPROTEASEP"/>
</dbReference>
<dbReference type="GO" id="GO:0051117">
    <property type="term" value="F:ATPase binding"/>
    <property type="evidence" value="ECO:0007669"/>
    <property type="project" value="TreeGrafter"/>
</dbReference>
<dbReference type="AlphaFoldDB" id="A0A133N6U4"/>
<dbReference type="InterPro" id="IPR029045">
    <property type="entry name" value="ClpP/crotonase-like_dom_sf"/>
</dbReference>
<comment type="caution">
    <text evidence="10">The sequence shown here is derived from an EMBL/GenBank/DDBJ whole genome shotgun (WGS) entry which is preliminary data.</text>
</comment>
<sequence>MAEIEIKGDIVDDDWGQWYEWLGYSYTSPSKVINQIKAANGEKLTIKINSPGGDIFAASDIYTELRAYKGEIEIKITGMAASAASVIAMAGKSSMSPTAQLMVHNVSTGTWGDYRDMEHTAEVLKNANDTIANAYMCKTGMSREKALELMNNETYLSATKAKELGFTDEIMFEESNKVNLSALQNLNINSFVNTVSQSPFDIIKTLKDKIKTEGHHIQKEEDPKNSGDFSVGNKTEKNTKNQTNTIVNEVGGKNMFKNKEDYLNQKKALIEKMSNFCAEGNTEEYEKTKIEIENLDKDFEAFSNMQAEIKALNDSVKGINLTNIQTNTTIKNSTTVDTLDLENNSVVEDKKKEPKEYLNAWAKDMLGQKMTNEERKAFDFVNSVAYTHTTKNTGVLIPEKVIEGIFKEVENQYPLWNDVLRTNIPGQVTLLKSDSSSDAKWYDEETETEDGKETFGEITLNGCELSRCITVSWKLQSMAIKEFIPFIQSQLAEKIGAALGYGVSHGKGTPGEHDGWKAEPMGIVTALSKSGNESQVIKYTGDTPTYQEITTAVGKVKGAYKNEACFYANGTTIWEVLANIVDGNGRPYFVANPVAGGVGTMLGKIVKEDDSMNDGEILFGNAKRGYHANINKQVLLDSEDHKKARETDYIAYGIVDGNIRTAKAFSLLKKNS</sequence>
<dbReference type="InterPro" id="IPR024455">
    <property type="entry name" value="Phage_capsid"/>
</dbReference>
<dbReference type="GO" id="GO:0006515">
    <property type="term" value="P:protein quality control for misfolded or incompletely synthesized proteins"/>
    <property type="evidence" value="ECO:0007669"/>
    <property type="project" value="TreeGrafter"/>
</dbReference>
<dbReference type="SUPFAM" id="SSF52096">
    <property type="entry name" value="ClpP/crotonase"/>
    <property type="match status" value="1"/>
</dbReference>
<gene>
    <name evidence="10" type="ORF">HMPREF3222_01572</name>
</gene>
<dbReference type="Gene3D" id="3.90.226.10">
    <property type="entry name" value="2-enoyl-CoA Hydratase, Chain A, domain 1"/>
    <property type="match status" value="1"/>
</dbReference>
<dbReference type="InterPro" id="IPR001907">
    <property type="entry name" value="ClpP"/>
</dbReference>
<proteinExistence type="inferred from homology"/>
<dbReference type="Pfam" id="PF00574">
    <property type="entry name" value="CLP_protease"/>
    <property type="match status" value="1"/>
</dbReference>
<keyword evidence="6" id="KW-0720">Serine protease</keyword>
<evidence type="ECO:0000256" key="8">
    <source>
        <dbReference type="SAM" id="MobiDB-lite"/>
    </source>
</evidence>
<reference evidence="10 11" key="1">
    <citation type="submission" date="2016-01" db="EMBL/GenBank/DDBJ databases">
        <authorList>
            <person name="Oliw E.H."/>
        </authorList>
    </citation>
    <scope>NUCLEOTIDE SEQUENCE [LARGE SCALE GENOMIC DNA]</scope>
    <source>
        <strain evidence="10 11">MJR7757A</strain>
    </source>
</reference>
<evidence type="ECO:0000256" key="3">
    <source>
        <dbReference type="ARBA" id="ARBA00022490"/>
    </source>
</evidence>
<dbReference type="NCBIfam" id="NF045542">
    <property type="entry name" value="Clp_rel_HeadMat"/>
    <property type="match status" value="1"/>
</dbReference>
<keyword evidence="3" id="KW-0963">Cytoplasm</keyword>
<dbReference type="PANTHER" id="PTHR10381:SF70">
    <property type="entry name" value="ATP-DEPENDENT CLP PROTEASE PROTEOLYTIC SUBUNIT"/>
    <property type="match status" value="1"/>
</dbReference>